<accession>A0A8D9ADL5</accession>
<keyword evidence="1" id="KW-1133">Transmembrane helix</keyword>
<dbReference type="AlphaFoldDB" id="A0A8D9ADL5"/>
<keyword evidence="1" id="KW-0812">Transmembrane</keyword>
<reference evidence="2" key="1">
    <citation type="submission" date="2021-05" db="EMBL/GenBank/DDBJ databases">
        <authorList>
            <person name="Alioto T."/>
            <person name="Alioto T."/>
            <person name="Gomez Garrido J."/>
        </authorList>
    </citation>
    <scope>NUCLEOTIDE SEQUENCE</scope>
</reference>
<feature type="transmembrane region" description="Helical" evidence="1">
    <location>
        <begin position="106"/>
        <end position="133"/>
    </location>
</feature>
<keyword evidence="1" id="KW-0472">Membrane</keyword>
<dbReference type="EMBL" id="HBUF01565912">
    <property type="protein sequence ID" value="CAG6764493.1"/>
    <property type="molecule type" value="Transcribed_RNA"/>
</dbReference>
<proteinExistence type="predicted"/>
<protein>
    <submittedName>
        <fullName evidence="2">Uncharacterized protein</fullName>
    </submittedName>
</protein>
<evidence type="ECO:0000313" key="2">
    <source>
        <dbReference type="EMBL" id="CAG6764493.1"/>
    </source>
</evidence>
<organism evidence="2">
    <name type="scientific">Cacopsylla melanoneura</name>
    <dbReference type="NCBI Taxonomy" id="428564"/>
    <lineage>
        <taxon>Eukaryota</taxon>
        <taxon>Metazoa</taxon>
        <taxon>Ecdysozoa</taxon>
        <taxon>Arthropoda</taxon>
        <taxon>Hexapoda</taxon>
        <taxon>Insecta</taxon>
        <taxon>Pterygota</taxon>
        <taxon>Neoptera</taxon>
        <taxon>Paraneoptera</taxon>
        <taxon>Hemiptera</taxon>
        <taxon>Sternorrhyncha</taxon>
        <taxon>Psylloidea</taxon>
        <taxon>Psyllidae</taxon>
        <taxon>Psyllinae</taxon>
        <taxon>Cacopsylla</taxon>
    </lineage>
</organism>
<sequence>MYPKWCISLSQLLHSGGCPLKSMKIYKQNIFDLDYKNLRPVLFKVIFCSSISLKISATASSFTCFPQPVGLFVNHVLESVYRYVFKVVCVVDDELMIIKWYSCIDILGFTLPLLPICMGILITVLIISFWLFATMTVSSGILYEE</sequence>
<evidence type="ECO:0000256" key="1">
    <source>
        <dbReference type="SAM" id="Phobius"/>
    </source>
</evidence>
<name>A0A8D9ADL5_9HEMI</name>